<dbReference type="SUPFAM" id="SSF47413">
    <property type="entry name" value="lambda repressor-like DNA-binding domains"/>
    <property type="match status" value="1"/>
</dbReference>
<dbReference type="Gene3D" id="1.10.260.40">
    <property type="entry name" value="lambda repressor-like DNA-binding domains"/>
    <property type="match status" value="1"/>
</dbReference>
<accession>F8LBI0</accession>
<evidence type="ECO:0000259" key="1">
    <source>
        <dbReference type="PROSITE" id="PS50943"/>
    </source>
</evidence>
<organism evidence="2">
    <name type="scientific">Waddlia chondrophila 2032/99</name>
    <dbReference type="NCBI Taxonomy" id="765953"/>
    <lineage>
        <taxon>Bacteria</taxon>
        <taxon>Pseudomonadati</taxon>
        <taxon>Chlamydiota</taxon>
        <taxon>Chlamydiia</taxon>
        <taxon>Parachlamydiales</taxon>
        <taxon>Waddliaceae</taxon>
        <taxon>Waddlia</taxon>
    </lineage>
</organism>
<dbReference type="CDD" id="cd00093">
    <property type="entry name" value="HTH_XRE"/>
    <property type="match status" value="1"/>
</dbReference>
<dbReference type="InterPro" id="IPR010982">
    <property type="entry name" value="Lambda_DNA-bd_dom_sf"/>
</dbReference>
<dbReference type="PROSITE" id="PS50943">
    <property type="entry name" value="HTH_CROC1"/>
    <property type="match status" value="1"/>
</dbReference>
<sequence>MWAISLSGLRYREDLTQKQLGEVIGVKRINISLMERGLRPIGKNIAQRLAKFFNVDYRIFL</sequence>
<reference evidence="2" key="1">
    <citation type="submission" date="2011-05" db="EMBL/GenBank/DDBJ databases">
        <title>Unity in variety -- the pan-genome of the Chlamydiae.</title>
        <authorList>
            <person name="Collingro A."/>
            <person name="Tischler P."/>
            <person name="Weinmaier T."/>
            <person name="Penz T."/>
            <person name="Heinz E."/>
            <person name="Brunham R.C."/>
            <person name="Read T.D."/>
            <person name="Bavoil P.M."/>
            <person name="Sachse K."/>
            <person name="Kahane S."/>
            <person name="Friedman M.G."/>
            <person name="Rattei T."/>
            <person name="Myers G.S.A."/>
            <person name="Horn M."/>
        </authorList>
    </citation>
    <scope>NUCLEOTIDE SEQUENCE</scope>
    <source>
        <strain evidence="2">2032/99</strain>
    </source>
</reference>
<protein>
    <submittedName>
        <fullName evidence="2">Helix-turn-helix motif</fullName>
    </submittedName>
</protein>
<dbReference type="InterPro" id="IPR001387">
    <property type="entry name" value="Cro/C1-type_HTH"/>
</dbReference>
<dbReference type="SMART" id="SM00530">
    <property type="entry name" value="HTH_XRE"/>
    <property type="match status" value="1"/>
</dbReference>
<dbReference type="Pfam" id="PF01381">
    <property type="entry name" value="HTH_3"/>
    <property type="match status" value="1"/>
</dbReference>
<dbReference type="EMBL" id="FR872640">
    <property type="protein sequence ID" value="CCB90844.1"/>
    <property type="molecule type" value="Genomic_DNA"/>
</dbReference>
<proteinExistence type="predicted"/>
<evidence type="ECO:0000313" key="2">
    <source>
        <dbReference type="EMBL" id="CCB90844.1"/>
    </source>
</evidence>
<dbReference type="GO" id="GO:0003677">
    <property type="term" value="F:DNA binding"/>
    <property type="evidence" value="ECO:0007669"/>
    <property type="project" value="InterPro"/>
</dbReference>
<dbReference type="AlphaFoldDB" id="F8LBI0"/>
<feature type="domain" description="HTH cro/C1-type" evidence="1">
    <location>
        <begin position="6"/>
        <end position="60"/>
    </location>
</feature>
<name>F8LBI0_9BACT</name>
<gene>
    <name evidence="2" type="ORF">WCH_CT17070</name>
</gene>